<protein>
    <submittedName>
        <fullName evidence="1">Uncharacterized protein</fullName>
    </submittedName>
</protein>
<keyword evidence="1" id="KW-0614">Plasmid</keyword>
<organism evidence="1">
    <name type="scientific">Helicobacter pylori</name>
    <name type="common">Campylobacter pylori</name>
    <dbReference type="NCBI Taxonomy" id="210"/>
    <lineage>
        <taxon>Bacteria</taxon>
        <taxon>Pseudomonadati</taxon>
        <taxon>Campylobacterota</taxon>
        <taxon>Epsilonproteobacteria</taxon>
        <taxon>Campylobacterales</taxon>
        <taxon>Helicobacteraceae</taxon>
        <taxon>Helicobacter</taxon>
    </lineage>
</organism>
<proteinExistence type="predicted"/>
<sequence>MHIFFFLSVILPFFWVLKKQFFFQLRESFQDQLYIHSHGRLNYSNEPNIQKRIAGINKELSKLISQGQEQFTQNFNHNEFFDKAYDDAPMEMKLLASVKNKELGKLEKSKLEKVQIAIEV</sequence>
<dbReference type="EMBL" id="HM125987">
    <property type="protein sequence ID" value="ADG64865.1"/>
    <property type="molecule type" value="Genomic_DNA"/>
</dbReference>
<geneLocation type="plasmid" evidence="1">
    <name>pAL236-11</name>
</geneLocation>
<accession>D6R770</accession>
<evidence type="ECO:0000313" key="1">
    <source>
        <dbReference type="EMBL" id="ADG64865.1"/>
    </source>
</evidence>
<name>D6R770_HELPX</name>
<dbReference type="AlphaFoldDB" id="D6R770"/>
<reference evidence="1" key="1">
    <citation type="submission" date="2010-04" db="EMBL/GenBank/DDBJ databases">
        <title>Sequencing and characterization of three plasmids from Helicobacter pylori strain AL236.</title>
        <authorList>
            <person name="Reeves J.E."/>
            <person name="Knesek J.E."/>
            <person name="McIntire S.A."/>
        </authorList>
    </citation>
    <scope>NUCLEOTIDE SEQUENCE</scope>
    <source>
        <strain evidence="1">AL236</strain>
        <plasmid evidence="1">pAL236-11</plasmid>
    </source>
</reference>